<feature type="transmembrane region" description="Helical" evidence="8">
    <location>
        <begin position="62"/>
        <end position="82"/>
    </location>
</feature>
<evidence type="ECO:0000256" key="1">
    <source>
        <dbReference type="ARBA" id="ARBA00004370"/>
    </source>
</evidence>
<dbReference type="PROSITE" id="PS50262">
    <property type="entry name" value="G_PROTEIN_RECEP_F1_2"/>
    <property type="match status" value="1"/>
</dbReference>
<accession>A0A2Y9J9G5</accession>
<dbReference type="GO" id="GO:0016020">
    <property type="term" value="C:membrane"/>
    <property type="evidence" value="ECO:0007669"/>
    <property type="project" value="UniProtKB-SubCell"/>
</dbReference>
<keyword evidence="2 7" id="KW-0812">Transmembrane</keyword>
<protein>
    <submittedName>
        <fullName evidence="11">Olfactory receptor 1361-like</fullName>
    </submittedName>
</protein>
<proteinExistence type="inferred from homology"/>
<sequence length="326" mass="36165">MSRGNQSHVAEFLLLGLTNDPKEQGWLFASFFAMYLVNVAGNSVIIAAIWGDARLHTPMYFFLSNLSFVDICFTNVIVPRMLANMLSKNKKVLFAQCLTQMYFFVACAITDSFLLAAMALDRYMAICHPLHYTTTMSPQRCLLLATASWVLSHLHSLTHTILMAHLSFCGPNTVRDGIEVLYMAVISVTSEMDSPKSMEMMGSQSRSQQVVALVSRDKESSLPVTNLKPTVLPGVVRDDISGSICWPIFITQLHEPGGKQWEAKTDLNPALVALSPRTYPDAVWMALVGPCLVEESNSDLLSTKYLREEGNTSENNAAVCMHLLRC</sequence>
<gene>
    <name evidence="11" type="primary">LOC111146384</name>
</gene>
<dbReference type="Proteomes" id="UP000248482">
    <property type="component" value="Unplaced"/>
</dbReference>
<keyword evidence="4 7" id="KW-0297">G-protein coupled receptor</keyword>
<comment type="subcellular location">
    <subcellularLocation>
        <location evidence="1">Membrane</location>
    </subcellularLocation>
</comment>
<dbReference type="GeneID" id="111146384"/>
<evidence type="ECO:0000256" key="4">
    <source>
        <dbReference type="ARBA" id="ARBA00023040"/>
    </source>
</evidence>
<dbReference type="FunFam" id="1.20.1070.10:FF:000410">
    <property type="entry name" value="Olfactory receptor 1348"/>
    <property type="match status" value="1"/>
</dbReference>
<dbReference type="GO" id="GO:0004930">
    <property type="term" value="F:G protein-coupled receptor activity"/>
    <property type="evidence" value="ECO:0007669"/>
    <property type="project" value="UniProtKB-KW"/>
</dbReference>
<dbReference type="KEGG" id="elk:111146384"/>
<dbReference type="STRING" id="391180.A0A2Y9J9G5"/>
<dbReference type="Pfam" id="PF00001">
    <property type="entry name" value="7tm_1"/>
    <property type="match status" value="1"/>
</dbReference>
<evidence type="ECO:0000256" key="5">
    <source>
        <dbReference type="ARBA" id="ARBA00023136"/>
    </source>
</evidence>
<dbReference type="InterPro" id="IPR017452">
    <property type="entry name" value="GPCR_Rhodpsn_7TM"/>
</dbReference>
<evidence type="ECO:0000259" key="9">
    <source>
        <dbReference type="PROSITE" id="PS50262"/>
    </source>
</evidence>
<evidence type="ECO:0000256" key="2">
    <source>
        <dbReference type="ARBA" id="ARBA00022692"/>
    </source>
</evidence>
<name>A0A2Y9J9G5_ENHLU</name>
<dbReference type="PANTHER" id="PTHR48001">
    <property type="entry name" value="OLFACTORY RECEPTOR"/>
    <property type="match status" value="1"/>
</dbReference>
<feature type="transmembrane region" description="Helical" evidence="8">
    <location>
        <begin position="141"/>
        <end position="166"/>
    </location>
</feature>
<dbReference type="InterPro" id="IPR000276">
    <property type="entry name" value="GPCR_Rhodpsn"/>
</dbReference>
<keyword evidence="5 8" id="KW-0472">Membrane</keyword>
<evidence type="ECO:0000313" key="10">
    <source>
        <dbReference type="Proteomes" id="UP000248482"/>
    </source>
</evidence>
<feature type="transmembrane region" description="Helical" evidence="8">
    <location>
        <begin position="102"/>
        <end position="120"/>
    </location>
</feature>
<reference evidence="11" key="1">
    <citation type="submission" date="2025-08" db="UniProtKB">
        <authorList>
            <consortium name="RefSeq"/>
        </authorList>
    </citation>
    <scope>IDENTIFICATION</scope>
    <source>
        <tissue evidence="11">Blood</tissue>
    </source>
</reference>
<dbReference type="PROSITE" id="PS00237">
    <property type="entry name" value="G_PROTEIN_RECEP_F1_1"/>
    <property type="match status" value="1"/>
</dbReference>
<keyword evidence="6 7" id="KW-0675">Receptor</keyword>
<evidence type="ECO:0000256" key="6">
    <source>
        <dbReference type="ARBA" id="ARBA00023170"/>
    </source>
</evidence>
<keyword evidence="10" id="KW-1185">Reference proteome</keyword>
<dbReference type="AlphaFoldDB" id="A0A2Y9J9G5"/>
<evidence type="ECO:0000256" key="7">
    <source>
        <dbReference type="RuleBase" id="RU000688"/>
    </source>
</evidence>
<feature type="transmembrane region" description="Helical" evidence="8">
    <location>
        <begin position="26"/>
        <end position="50"/>
    </location>
</feature>
<evidence type="ECO:0000256" key="3">
    <source>
        <dbReference type="ARBA" id="ARBA00022989"/>
    </source>
</evidence>
<keyword evidence="3 8" id="KW-1133">Transmembrane helix</keyword>
<dbReference type="Gene3D" id="1.20.1070.10">
    <property type="entry name" value="Rhodopsin 7-helix transmembrane proteins"/>
    <property type="match status" value="1"/>
</dbReference>
<dbReference type="OrthoDB" id="5967898at2759"/>
<comment type="similarity">
    <text evidence="7">Belongs to the G-protein coupled receptor 1 family.</text>
</comment>
<evidence type="ECO:0000256" key="8">
    <source>
        <dbReference type="SAM" id="Phobius"/>
    </source>
</evidence>
<organism evidence="10 11">
    <name type="scientific">Enhydra lutris kenyoni</name>
    <name type="common">northern sea otter</name>
    <dbReference type="NCBI Taxonomy" id="391180"/>
    <lineage>
        <taxon>Eukaryota</taxon>
        <taxon>Metazoa</taxon>
        <taxon>Chordata</taxon>
        <taxon>Craniata</taxon>
        <taxon>Vertebrata</taxon>
        <taxon>Euteleostomi</taxon>
        <taxon>Mammalia</taxon>
        <taxon>Eutheria</taxon>
        <taxon>Laurasiatheria</taxon>
        <taxon>Carnivora</taxon>
        <taxon>Caniformia</taxon>
        <taxon>Musteloidea</taxon>
        <taxon>Mustelidae</taxon>
        <taxon>Lutrinae</taxon>
        <taxon>Enhydra</taxon>
    </lineage>
</organism>
<dbReference type="PRINTS" id="PR00237">
    <property type="entry name" value="GPCRRHODOPSN"/>
</dbReference>
<keyword evidence="7" id="KW-0807">Transducer</keyword>
<feature type="domain" description="G-protein coupled receptors family 1 profile" evidence="9">
    <location>
        <begin position="41"/>
        <end position="163"/>
    </location>
</feature>
<dbReference type="RefSeq" id="XP_022357622.1">
    <property type="nucleotide sequence ID" value="XM_022501914.1"/>
</dbReference>
<dbReference type="SUPFAM" id="SSF81321">
    <property type="entry name" value="Family A G protein-coupled receptor-like"/>
    <property type="match status" value="1"/>
</dbReference>
<evidence type="ECO:0000313" key="11">
    <source>
        <dbReference type="RefSeq" id="XP_022357622.1"/>
    </source>
</evidence>